<evidence type="ECO:0000313" key="2">
    <source>
        <dbReference type="Proteomes" id="UP000470772"/>
    </source>
</evidence>
<name>A0A6A9QPL8_SULME</name>
<protein>
    <recommendedName>
        <fullName evidence="3">HEPN domain-containing protein</fullName>
    </recommendedName>
</protein>
<dbReference type="EMBL" id="WGGD01000005">
    <property type="protein sequence ID" value="MUN29225.1"/>
    <property type="molecule type" value="Genomic_DNA"/>
</dbReference>
<dbReference type="AlphaFoldDB" id="A0A6A9QPL8"/>
<dbReference type="Gene3D" id="1.20.120.330">
    <property type="entry name" value="Nucleotidyltransferases domain 2"/>
    <property type="match status" value="1"/>
</dbReference>
<gene>
    <name evidence="1" type="ORF">GC250_07215</name>
</gene>
<proteinExistence type="predicted"/>
<sequence length="139" mass="15924">MNNSESASEFLLRATRTLKESKLAFDEGDLLYTAIRLYETVENLSKVIMSLYGVYTRSDKGNALALNYVKRSRQLDQKTSSLIEKLQEIEAKLYPSTMIDEASLKTPSVIIRHKEAEILLNQITNLFDEVSVIFDEFHN</sequence>
<accession>A0A6A9QPL8</accession>
<reference evidence="1 2" key="1">
    <citation type="submission" date="2019-10" db="EMBL/GenBank/DDBJ databases">
        <title>Sequencing and Assembly of Multiple Reported Metal-Biooxidizing Members of the Extremely Thermoacidophilic Archaeal Family Sulfolobaceae.</title>
        <authorList>
            <person name="Counts J.A."/>
            <person name="Kelly R.M."/>
        </authorList>
    </citation>
    <scope>NUCLEOTIDE SEQUENCE [LARGE SCALE GENOMIC DNA]</scope>
    <source>
        <strain evidence="1 2">DSM 6482</strain>
    </source>
</reference>
<dbReference type="Proteomes" id="UP000470772">
    <property type="component" value="Unassembled WGS sequence"/>
</dbReference>
<evidence type="ECO:0000313" key="1">
    <source>
        <dbReference type="EMBL" id="MUN29225.1"/>
    </source>
</evidence>
<organism evidence="1 2">
    <name type="scientific">Sulfuracidifex metallicus DSM 6482 = JCM 9184</name>
    <dbReference type="NCBI Taxonomy" id="523847"/>
    <lineage>
        <taxon>Archaea</taxon>
        <taxon>Thermoproteota</taxon>
        <taxon>Thermoprotei</taxon>
        <taxon>Sulfolobales</taxon>
        <taxon>Sulfolobaceae</taxon>
        <taxon>Sulfuracidifex</taxon>
    </lineage>
</organism>
<evidence type="ECO:0008006" key="3">
    <source>
        <dbReference type="Google" id="ProtNLM"/>
    </source>
</evidence>
<comment type="caution">
    <text evidence="1">The sequence shown here is derived from an EMBL/GenBank/DDBJ whole genome shotgun (WGS) entry which is preliminary data.</text>
</comment>
<keyword evidence="2" id="KW-1185">Reference proteome</keyword>